<keyword evidence="4" id="KW-1185">Reference proteome</keyword>
<evidence type="ECO:0000256" key="1">
    <source>
        <dbReference type="SAM" id="SignalP"/>
    </source>
</evidence>
<feature type="signal peptide" evidence="1">
    <location>
        <begin position="1"/>
        <end position="40"/>
    </location>
</feature>
<dbReference type="KEGG" id="sbil:SANBI_000358"/>
<gene>
    <name evidence="3" type="ORF">SANBI_000358</name>
</gene>
<dbReference type="AlphaFoldDB" id="A0AAF0Z907"/>
<dbReference type="EMBL" id="CP138359">
    <property type="protein sequence ID" value="WPF82746.1"/>
    <property type="molecule type" value="Genomic_DNA"/>
</dbReference>
<dbReference type="RefSeq" id="WP_319158392.1">
    <property type="nucleotide sequence ID" value="NZ_CP138359.1"/>
</dbReference>
<organism evidence="3 4">
    <name type="scientific">Sanguibacter biliveldensis</name>
    <dbReference type="NCBI Taxonomy" id="3030830"/>
    <lineage>
        <taxon>Bacteria</taxon>
        <taxon>Bacillati</taxon>
        <taxon>Actinomycetota</taxon>
        <taxon>Actinomycetes</taxon>
        <taxon>Micrococcales</taxon>
        <taxon>Sanguibacteraceae</taxon>
        <taxon>Sanguibacter</taxon>
    </lineage>
</organism>
<dbReference type="Gene3D" id="2.60.40.10">
    <property type="entry name" value="Immunoglobulins"/>
    <property type="match status" value="2"/>
</dbReference>
<evidence type="ECO:0000313" key="4">
    <source>
        <dbReference type="Proteomes" id="UP001304340"/>
    </source>
</evidence>
<feature type="domain" description="Bacterial Ig-like" evidence="2">
    <location>
        <begin position="167"/>
        <end position="243"/>
    </location>
</feature>
<dbReference type="Proteomes" id="UP001304340">
    <property type="component" value="Chromosome"/>
</dbReference>
<reference evidence="4" key="1">
    <citation type="submission" date="2023-11" db="EMBL/GenBank/DDBJ databases">
        <authorList>
            <person name="Helweg L.P."/>
            <person name="Kiel A."/>
            <person name="Hitz F."/>
            <person name="Ruckert-Reed C."/>
            <person name="Busche T."/>
            <person name="Kaltschmidt B."/>
            <person name="Kaltschmidt C."/>
        </authorList>
    </citation>
    <scope>NUCLEOTIDE SEQUENCE [LARGE SCALE GENOMIC DNA]</scope>
    <source>
        <strain evidence="4">4.1</strain>
    </source>
</reference>
<dbReference type="InterPro" id="IPR032109">
    <property type="entry name" value="Big_3_5"/>
</dbReference>
<dbReference type="Pfam" id="PF16640">
    <property type="entry name" value="Big_3_5"/>
    <property type="match status" value="2"/>
</dbReference>
<dbReference type="GO" id="GO:0005975">
    <property type="term" value="P:carbohydrate metabolic process"/>
    <property type="evidence" value="ECO:0007669"/>
    <property type="project" value="UniProtKB-ARBA"/>
</dbReference>
<evidence type="ECO:0000313" key="3">
    <source>
        <dbReference type="EMBL" id="WPF82746.1"/>
    </source>
</evidence>
<evidence type="ECO:0000259" key="2">
    <source>
        <dbReference type="Pfam" id="PF16640"/>
    </source>
</evidence>
<feature type="chain" id="PRO_5042216599" evidence="1">
    <location>
        <begin position="41"/>
        <end position="627"/>
    </location>
</feature>
<protein>
    <submittedName>
        <fullName evidence="3">Ig-like domain repeat protein</fullName>
    </submittedName>
</protein>
<feature type="domain" description="Bacterial Ig-like" evidence="2">
    <location>
        <begin position="264"/>
        <end position="334"/>
    </location>
</feature>
<keyword evidence="1" id="KW-0732">Signal</keyword>
<proteinExistence type="predicted"/>
<name>A0AAF0Z907_9MICO</name>
<accession>A0AAF0Z907</accession>
<sequence>MRTRRTPAPHTSQPRATRLRGLVAALLTAPLALGTLAATALPAAAEPEAPKGKVTVDSTVPVGEPVQVSFTCPTDPDHVLGSMGYMVDETTGLVSLGEGFPVTPAPGVTSFTAERTVTFPVAGEYRVELFCHNGFDGDAVWIQAGDLAPVAEATSVEMRFFPDVVESHNPISVEATVTTKTGRATAGTVQFSIGGTPVSQVLSVDSAGYVSTTFPSPGPGTQSVTATYTGTELFTGSSSSRDVFVKAKAVVSTVVPDRVRAPHTALSATVASAGGLPVPTGTVTFRYSEGAVLGEAPLVDGTANLALPDLAPSVYDGVFAVYSGDTSYSQGGSARRDMIVDRPLAPLKSPAVVTVGVPLAITGTQVPVKVTVAPGMHETSTSVAGVGTPSGTVAVSLGKGGPRQTVTLVDGTASAVFDSVAPGTYEVEAFYTGDTHFDVGAGYAPTTVTAPVVTPPVTPPVVTPPVAPDLSGSTSTLPAGGTITLVARDFLPGETVSFYLHSDPIFLGTAVADANGVATLVVAIPAGAPAGEHHVRATGATSLRTAEIPVTVTAAPVVTAPIVTVPVAVPVVTPVAAAPVAAAVPAVAAPLASTGAELGSTVLLVSVLLGSGVLLLAGRRRFASLAG</sequence>
<dbReference type="InterPro" id="IPR013783">
    <property type="entry name" value="Ig-like_fold"/>
</dbReference>